<sequence length="172" mass="19626">MELARGGGTHRQNDIYWRTPRPLPNGTCESCKLMKVQCVTTQKGDRMSCDRCYIRHRPCRGHTLSGEDRVKLKRTRRRVKDFNLGYPRYHPKGPCKRCLRRELFCTTTAAGHRKACDECYKIRNKCILVGESSSKLSSRATSRKGMTKNMSGTGVLRKCLMRGAISHCSRLG</sequence>
<evidence type="ECO:0000313" key="2">
    <source>
        <dbReference type="Proteomes" id="UP000242287"/>
    </source>
</evidence>
<name>A0A2A9NLS0_9AGAR</name>
<evidence type="ECO:0000313" key="1">
    <source>
        <dbReference type="EMBL" id="PFH48623.1"/>
    </source>
</evidence>
<protein>
    <recommendedName>
        <fullName evidence="3">Zn(2)-C6 fungal-type domain-containing protein</fullName>
    </recommendedName>
</protein>
<dbReference type="AlphaFoldDB" id="A0A2A9NLS0"/>
<dbReference type="Proteomes" id="UP000242287">
    <property type="component" value="Unassembled WGS sequence"/>
</dbReference>
<dbReference type="EMBL" id="KZ302056">
    <property type="protein sequence ID" value="PFH48623.1"/>
    <property type="molecule type" value="Genomic_DNA"/>
</dbReference>
<reference evidence="1 2" key="1">
    <citation type="submission" date="2014-02" db="EMBL/GenBank/DDBJ databases">
        <title>Transposable element dynamics among asymbiotic and ectomycorrhizal Amanita fungi.</title>
        <authorList>
            <consortium name="DOE Joint Genome Institute"/>
            <person name="Hess J."/>
            <person name="Skrede I."/>
            <person name="Wolfe B."/>
            <person name="LaButti K."/>
            <person name="Ohm R.A."/>
            <person name="Grigoriev I.V."/>
            <person name="Pringle A."/>
        </authorList>
    </citation>
    <scope>NUCLEOTIDE SEQUENCE [LARGE SCALE GENOMIC DNA]</scope>
    <source>
        <strain evidence="1 2">SKay4041</strain>
    </source>
</reference>
<keyword evidence="2" id="KW-1185">Reference proteome</keyword>
<proteinExistence type="predicted"/>
<evidence type="ECO:0008006" key="3">
    <source>
        <dbReference type="Google" id="ProtNLM"/>
    </source>
</evidence>
<organism evidence="1 2">
    <name type="scientific">Amanita thiersii Skay4041</name>
    <dbReference type="NCBI Taxonomy" id="703135"/>
    <lineage>
        <taxon>Eukaryota</taxon>
        <taxon>Fungi</taxon>
        <taxon>Dikarya</taxon>
        <taxon>Basidiomycota</taxon>
        <taxon>Agaricomycotina</taxon>
        <taxon>Agaricomycetes</taxon>
        <taxon>Agaricomycetidae</taxon>
        <taxon>Agaricales</taxon>
        <taxon>Pluteineae</taxon>
        <taxon>Amanitaceae</taxon>
        <taxon>Amanita</taxon>
    </lineage>
</organism>
<accession>A0A2A9NLS0</accession>
<gene>
    <name evidence="1" type="ORF">AMATHDRAFT_87008</name>
</gene>